<keyword evidence="7" id="KW-1185">Reference proteome</keyword>
<keyword evidence="3 4" id="KW-0408">Iron</keyword>
<evidence type="ECO:0000256" key="1">
    <source>
        <dbReference type="ARBA" id="ARBA00022617"/>
    </source>
</evidence>
<dbReference type="GO" id="GO:0009055">
    <property type="term" value="F:electron transfer activity"/>
    <property type="evidence" value="ECO:0007669"/>
    <property type="project" value="InterPro"/>
</dbReference>
<dbReference type="SUPFAM" id="SSF46626">
    <property type="entry name" value="Cytochrome c"/>
    <property type="match status" value="2"/>
</dbReference>
<evidence type="ECO:0000256" key="2">
    <source>
        <dbReference type="ARBA" id="ARBA00022723"/>
    </source>
</evidence>
<keyword evidence="1 4" id="KW-0349">Heme</keyword>
<dbReference type="InterPro" id="IPR036909">
    <property type="entry name" value="Cyt_c-like_dom_sf"/>
</dbReference>
<accession>A0A5C5Y3P7</accession>
<dbReference type="Gene3D" id="1.10.760.10">
    <property type="entry name" value="Cytochrome c-like domain"/>
    <property type="match status" value="2"/>
</dbReference>
<comment type="caution">
    <text evidence="6">The sequence shown here is derived from an EMBL/GenBank/DDBJ whole genome shotgun (WGS) entry which is preliminary data.</text>
</comment>
<evidence type="ECO:0000259" key="5">
    <source>
        <dbReference type="PROSITE" id="PS51007"/>
    </source>
</evidence>
<dbReference type="GO" id="GO:0046872">
    <property type="term" value="F:metal ion binding"/>
    <property type="evidence" value="ECO:0007669"/>
    <property type="project" value="UniProtKB-KW"/>
</dbReference>
<dbReference type="InterPro" id="IPR009056">
    <property type="entry name" value="Cyt_c-like_dom"/>
</dbReference>
<dbReference type="PROSITE" id="PS51007">
    <property type="entry name" value="CYTC"/>
    <property type="match status" value="2"/>
</dbReference>
<gene>
    <name evidence="6" type="ORF">Pan14r_25720</name>
</gene>
<dbReference type="Pfam" id="PF13442">
    <property type="entry name" value="Cytochrome_CBB3"/>
    <property type="match status" value="1"/>
</dbReference>
<keyword evidence="2 4" id="KW-0479">Metal-binding</keyword>
<evidence type="ECO:0000256" key="4">
    <source>
        <dbReference type="PROSITE-ProRule" id="PRU00433"/>
    </source>
</evidence>
<dbReference type="Proteomes" id="UP000317238">
    <property type="component" value="Unassembled WGS sequence"/>
</dbReference>
<evidence type="ECO:0000313" key="6">
    <source>
        <dbReference type="EMBL" id="TWT70267.1"/>
    </source>
</evidence>
<evidence type="ECO:0000313" key="7">
    <source>
        <dbReference type="Proteomes" id="UP000317238"/>
    </source>
</evidence>
<dbReference type="Pfam" id="PF00034">
    <property type="entry name" value="Cytochrom_C"/>
    <property type="match status" value="1"/>
</dbReference>
<proteinExistence type="predicted"/>
<evidence type="ECO:0000256" key="3">
    <source>
        <dbReference type="ARBA" id="ARBA00023004"/>
    </source>
</evidence>
<sequence>MQICFPPDGLAHGGSQRLDGPDKLNRWKMDPIRDRYTRRLCWTEMMSTKQLKLFVPASLLCSLAVLVAGCRETPPATFDPNFVHAMKYQIREEIPMDQPMDDTFWILTEMFGTPDQPKLPAFVAEEEDFASLVSMDNLMKASGDPGTPGRGLYQKHCATCHGVSGDGRGATSSVVVPYPRDYRKGVFKFTSTPRGVKPLREDLTRLIRNGIEGTAMVKINELTEEDVQALTDYVIYLSWRGELERSIIDEAVLSGDWAFDEGDRIIVPEDRDLGEPPAGLSDEQLDEFETRVENFEYGWELAEELAMDIADSWLEAEDEVVEVPEPPSDFPVTDSYDEYVQVKNSDQSAALADSVQRGREVFLGKIAACSTCHGKTGQGDGQTTDYDDWTKDWTLKIGLKPDDRDSLIPLLARGALAPVNAKPRNFSTGVFHGGESASDLYLRITQGIDGTPMPAATFVEGEFEEVDVWHLINFIRSLEDQAQMESQTPTEDPQAETPTA</sequence>
<feature type="domain" description="Cytochrome c" evidence="5">
    <location>
        <begin position="353"/>
        <end position="479"/>
    </location>
</feature>
<feature type="domain" description="Cytochrome c" evidence="5">
    <location>
        <begin position="144"/>
        <end position="238"/>
    </location>
</feature>
<dbReference type="EMBL" id="SJPL01000001">
    <property type="protein sequence ID" value="TWT70267.1"/>
    <property type="molecule type" value="Genomic_DNA"/>
</dbReference>
<dbReference type="GO" id="GO:0020037">
    <property type="term" value="F:heme binding"/>
    <property type="evidence" value="ECO:0007669"/>
    <property type="project" value="InterPro"/>
</dbReference>
<protein>
    <submittedName>
        <fullName evidence="6">Cytochrome c</fullName>
    </submittedName>
</protein>
<organism evidence="6 7">
    <name type="scientific">Crateriforma conspicua</name>
    <dbReference type="NCBI Taxonomy" id="2527996"/>
    <lineage>
        <taxon>Bacteria</taxon>
        <taxon>Pseudomonadati</taxon>
        <taxon>Planctomycetota</taxon>
        <taxon>Planctomycetia</taxon>
        <taxon>Planctomycetales</taxon>
        <taxon>Planctomycetaceae</taxon>
        <taxon>Crateriforma</taxon>
    </lineage>
</organism>
<name>A0A5C5Y3P7_9PLAN</name>
<reference evidence="6 7" key="1">
    <citation type="submission" date="2019-02" db="EMBL/GenBank/DDBJ databases">
        <title>Deep-cultivation of Planctomycetes and their phenomic and genomic characterization uncovers novel biology.</title>
        <authorList>
            <person name="Wiegand S."/>
            <person name="Jogler M."/>
            <person name="Boedeker C."/>
            <person name="Pinto D."/>
            <person name="Vollmers J."/>
            <person name="Rivas-Marin E."/>
            <person name="Kohn T."/>
            <person name="Peeters S.H."/>
            <person name="Heuer A."/>
            <person name="Rast P."/>
            <person name="Oberbeckmann S."/>
            <person name="Bunk B."/>
            <person name="Jeske O."/>
            <person name="Meyerdierks A."/>
            <person name="Storesund J.E."/>
            <person name="Kallscheuer N."/>
            <person name="Luecker S."/>
            <person name="Lage O.M."/>
            <person name="Pohl T."/>
            <person name="Merkel B.J."/>
            <person name="Hornburger P."/>
            <person name="Mueller R.-W."/>
            <person name="Bruemmer F."/>
            <person name="Labrenz M."/>
            <person name="Spormann A.M."/>
            <person name="Op Den Camp H."/>
            <person name="Overmann J."/>
            <person name="Amann R."/>
            <person name="Jetten M.S.M."/>
            <person name="Mascher T."/>
            <person name="Medema M.H."/>
            <person name="Devos D.P."/>
            <person name="Kaster A.-K."/>
            <person name="Ovreas L."/>
            <person name="Rohde M."/>
            <person name="Galperin M.Y."/>
            <person name="Jogler C."/>
        </authorList>
    </citation>
    <scope>NUCLEOTIDE SEQUENCE [LARGE SCALE GENOMIC DNA]</scope>
    <source>
        <strain evidence="6 7">Pan14r</strain>
    </source>
</reference>
<dbReference type="AlphaFoldDB" id="A0A5C5Y3P7"/>